<dbReference type="EMBL" id="CU207366">
    <property type="protein sequence ID" value="CAL67165.1"/>
    <property type="molecule type" value="Genomic_DNA"/>
</dbReference>
<dbReference type="STRING" id="411154.GFO_2200"/>
<reference evidence="4 5" key="1">
    <citation type="journal article" date="2006" name="Environ. Microbiol.">
        <title>Whole genome analysis of the marine Bacteroidetes'Gramella forsetii' reveals adaptations to degradation of polymeric organic matter.</title>
        <authorList>
            <person name="Bauer M."/>
            <person name="Kube M."/>
            <person name="Teeling H."/>
            <person name="Richter M."/>
            <person name="Lombardot T."/>
            <person name="Allers E."/>
            <person name="Wuerdemann C.A."/>
            <person name="Quast C."/>
            <person name="Kuhl H."/>
            <person name="Knaust F."/>
            <person name="Woebken D."/>
            <person name="Bischof K."/>
            <person name="Mussmann M."/>
            <person name="Choudhuri J.V."/>
            <person name="Meyer F."/>
            <person name="Reinhardt R."/>
            <person name="Amann R.I."/>
            <person name="Gloeckner F.O."/>
        </authorList>
    </citation>
    <scope>NUCLEOTIDE SEQUENCE [LARGE SCALE GENOMIC DNA]</scope>
    <source>
        <strain evidence="4 5">KT0803</strain>
    </source>
</reference>
<feature type="chain" id="PRO_5002627032" description="Outer membrane protein beta-barrel domain-containing protein" evidence="2">
    <location>
        <begin position="20"/>
        <end position="215"/>
    </location>
</feature>
<dbReference type="KEGG" id="gfo:GFO_2200"/>
<proteinExistence type="predicted"/>
<evidence type="ECO:0000256" key="1">
    <source>
        <dbReference type="ARBA" id="ARBA00022729"/>
    </source>
</evidence>
<dbReference type="eggNOG" id="COG3047">
    <property type="taxonomic scope" value="Bacteria"/>
</dbReference>
<evidence type="ECO:0000256" key="2">
    <source>
        <dbReference type="SAM" id="SignalP"/>
    </source>
</evidence>
<evidence type="ECO:0000313" key="5">
    <source>
        <dbReference type="Proteomes" id="UP000000755"/>
    </source>
</evidence>
<protein>
    <recommendedName>
        <fullName evidence="3">Outer membrane protein beta-barrel domain-containing protein</fullName>
    </recommendedName>
</protein>
<gene>
    <name evidence="4" type="ordered locus">GFO_2200</name>
</gene>
<keyword evidence="1 2" id="KW-0732">Signal</keyword>
<name>A0M3H0_CHRFK</name>
<dbReference type="RefSeq" id="WP_011710068.1">
    <property type="nucleotide sequence ID" value="NC_008571.1"/>
</dbReference>
<feature type="signal peptide" evidence="2">
    <location>
        <begin position="1"/>
        <end position="19"/>
    </location>
</feature>
<evidence type="ECO:0000313" key="4">
    <source>
        <dbReference type="EMBL" id="CAL67165.1"/>
    </source>
</evidence>
<organism evidence="4 5">
    <name type="scientific">Christiangramia forsetii (strain DSM 17595 / CGMCC 1.15422 / KT0803)</name>
    <name type="common">Gramella forsetii</name>
    <dbReference type="NCBI Taxonomy" id="411154"/>
    <lineage>
        <taxon>Bacteria</taxon>
        <taxon>Pseudomonadati</taxon>
        <taxon>Bacteroidota</taxon>
        <taxon>Flavobacteriia</taxon>
        <taxon>Flavobacteriales</taxon>
        <taxon>Flavobacteriaceae</taxon>
        <taxon>Christiangramia</taxon>
    </lineage>
</organism>
<dbReference type="AlphaFoldDB" id="A0M3H0"/>
<dbReference type="SUPFAM" id="SSF56925">
    <property type="entry name" value="OMPA-like"/>
    <property type="match status" value="1"/>
</dbReference>
<dbReference type="InterPro" id="IPR011250">
    <property type="entry name" value="OMP/PagP_B-barrel"/>
</dbReference>
<dbReference type="Pfam" id="PF13505">
    <property type="entry name" value="OMP_b-brl"/>
    <property type="match status" value="1"/>
</dbReference>
<dbReference type="Gene3D" id="2.40.160.20">
    <property type="match status" value="1"/>
</dbReference>
<dbReference type="OrthoDB" id="945117at2"/>
<sequence length="215" mass="24058">MKTLLMIIILLFLSLFASAQEEPDNFLIEKGTWSLGGAIGFNSSNSEYESYETKNFGFTIRPKAAYFINDNLAAGLLLGYNYNSNKYSQSDNLQESTNNAITIAPSLQKYIGISESFAINLTGSLEYSRIWYENDESENDCLNCIETIRDRYGIALRPGITYLLSDKFSIDANLGALQFTHTDRQEEGINDASTNSLVFSLGLSNIYLGLTFYLN</sequence>
<dbReference type="HOGENOM" id="CLU_100971_1_0_10"/>
<accession>A0M3H0</accession>
<evidence type="ECO:0000259" key="3">
    <source>
        <dbReference type="Pfam" id="PF13505"/>
    </source>
</evidence>
<dbReference type="InterPro" id="IPR027385">
    <property type="entry name" value="Beta-barrel_OMP"/>
</dbReference>
<dbReference type="Proteomes" id="UP000000755">
    <property type="component" value="Chromosome"/>
</dbReference>
<feature type="domain" description="Outer membrane protein beta-barrel" evidence="3">
    <location>
        <begin position="9"/>
        <end position="203"/>
    </location>
</feature>